<sequence length="131" mass="14366">MVKMETSGQRRSGFTLIELLVSMAVIALLVSLAAPRYFSSMEKAQETALRENLRQVREAIDKHVGDTGRYPDTLGDLVSKGYLRRPPVDPITDSETTWILVPPKEPGQGGLYDVRSGAPGLSRDGSAYGTW</sequence>
<dbReference type="Pfam" id="PF07963">
    <property type="entry name" value="N_methyl"/>
    <property type="match status" value="1"/>
</dbReference>
<dbReference type="InterPro" id="IPR012902">
    <property type="entry name" value="N_methyl_site"/>
</dbReference>
<dbReference type="PANTHER" id="PTHR30093:SF47">
    <property type="entry name" value="TYPE IV PILUS NON-CORE MINOR PILIN PILE"/>
    <property type="match status" value="1"/>
</dbReference>
<dbReference type="SUPFAM" id="SSF54523">
    <property type="entry name" value="Pili subunits"/>
    <property type="match status" value="1"/>
</dbReference>
<proteinExistence type="predicted"/>
<keyword evidence="1" id="KW-0812">Transmembrane</keyword>
<dbReference type="InterPro" id="IPR045584">
    <property type="entry name" value="Pilin-like"/>
</dbReference>
<evidence type="ECO:0000313" key="3">
    <source>
        <dbReference type="Proteomes" id="UP000307956"/>
    </source>
</evidence>
<dbReference type="PROSITE" id="PS00409">
    <property type="entry name" value="PROKAR_NTER_METHYL"/>
    <property type="match status" value="1"/>
</dbReference>
<accession>A0A4S4AR33</accession>
<organism evidence="2 3">
    <name type="scientific">Pseudothauera rhizosphaerae</name>
    <dbReference type="NCBI Taxonomy" id="2565932"/>
    <lineage>
        <taxon>Bacteria</taxon>
        <taxon>Pseudomonadati</taxon>
        <taxon>Pseudomonadota</taxon>
        <taxon>Betaproteobacteria</taxon>
        <taxon>Rhodocyclales</taxon>
        <taxon>Zoogloeaceae</taxon>
        <taxon>Pseudothauera</taxon>
    </lineage>
</organism>
<dbReference type="Proteomes" id="UP000307956">
    <property type="component" value="Unassembled WGS sequence"/>
</dbReference>
<comment type="caution">
    <text evidence="2">The sequence shown here is derived from an EMBL/GenBank/DDBJ whole genome shotgun (WGS) entry which is preliminary data.</text>
</comment>
<reference evidence="2 3" key="1">
    <citation type="submission" date="2019-04" db="EMBL/GenBank/DDBJ databases">
        <title>Azoarcus rhizosphaerae sp. nov. isolated from rhizosphere of Ficus religiosa.</title>
        <authorList>
            <person name="Lin S.-Y."/>
            <person name="Hameed A."/>
            <person name="Hsu Y.-H."/>
            <person name="Young C.-C."/>
        </authorList>
    </citation>
    <scope>NUCLEOTIDE SEQUENCE [LARGE SCALE GENOMIC DNA]</scope>
    <source>
        <strain evidence="2 3">CC-YHH848</strain>
    </source>
</reference>
<feature type="transmembrane region" description="Helical" evidence="1">
    <location>
        <begin position="12"/>
        <end position="34"/>
    </location>
</feature>
<name>A0A4S4AR33_9RHOO</name>
<keyword evidence="3" id="KW-1185">Reference proteome</keyword>
<dbReference type="EMBL" id="SSOD01000006">
    <property type="protein sequence ID" value="THF61767.1"/>
    <property type="molecule type" value="Genomic_DNA"/>
</dbReference>
<dbReference type="AlphaFoldDB" id="A0A4S4AR33"/>
<dbReference type="Gene3D" id="3.30.700.10">
    <property type="entry name" value="Glycoprotein, Type 4 Pilin"/>
    <property type="match status" value="1"/>
</dbReference>
<gene>
    <name evidence="2" type="ORF">E6O51_09995</name>
</gene>
<dbReference type="NCBIfam" id="TIGR02532">
    <property type="entry name" value="IV_pilin_GFxxxE"/>
    <property type="match status" value="1"/>
</dbReference>
<keyword evidence="1" id="KW-1133">Transmembrane helix</keyword>
<evidence type="ECO:0000313" key="2">
    <source>
        <dbReference type="EMBL" id="THF61767.1"/>
    </source>
</evidence>
<dbReference type="PANTHER" id="PTHR30093">
    <property type="entry name" value="GENERAL SECRETION PATHWAY PROTEIN G"/>
    <property type="match status" value="1"/>
</dbReference>
<protein>
    <submittedName>
        <fullName evidence="2">Type II secretion system protein</fullName>
    </submittedName>
</protein>
<keyword evidence="1" id="KW-0472">Membrane</keyword>
<evidence type="ECO:0000256" key="1">
    <source>
        <dbReference type="SAM" id="Phobius"/>
    </source>
</evidence>
<dbReference type="OrthoDB" id="9795612at2"/>